<name>A0ABQ7WAL3_SOLTU</name>
<comment type="caution">
    <text evidence="1">The sequence shown here is derived from an EMBL/GenBank/DDBJ whole genome shotgun (WGS) entry which is preliminary data.</text>
</comment>
<dbReference type="Proteomes" id="UP000826656">
    <property type="component" value="Unassembled WGS sequence"/>
</dbReference>
<gene>
    <name evidence="1" type="ORF">KY290_009199</name>
</gene>
<protein>
    <submittedName>
        <fullName evidence="1">Uncharacterized protein</fullName>
    </submittedName>
</protein>
<sequence length="120" mass="13626">MEKLSQVGILGNTDKEHPISSLANSVRVLANLDEPVGRIVKKTELDMEFILCDISNLRWRGQIVEIVVMNPSFGTQRKGADMFLPPNNAHVGAWIYRWKKYANHDAEQTCYKLDNPHGHP</sequence>
<organism evidence="1 2">
    <name type="scientific">Solanum tuberosum</name>
    <name type="common">Potato</name>
    <dbReference type="NCBI Taxonomy" id="4113"/>
    <lineage>
        <taxon>Eukaryota</taxon>
        <taxon>Viridiplantae</taxon>
        <taxon>Streptophyta</taxon>
        <taxon>Embryophyta</taxon>
        <taxon>Tracheophyta</taxon>
        <taxon>Spermatophyta</taxon>
        <taxon>Magnoliopsida</taxon>
        <taxon>eudicotyledons</taxon>
        <taxon>Gunneridae</taxon>
        <taxon>Pentapetalae</taxon>
        <taxon>asterids</taxon>
        <taxon>lamiids</taxon>
        <taxon>Solanales</taxon>
        <taxon>Solanaceae</taxon>
        <taxon>Solanoideae</taxon>
        <taxon>Solaneae</taxon>
        <taxon>Solanum</taxon>
    </lineage>
</organism>
<reference evidence="1 2" key="1">
    <citation type="journal article" date="2021" name="bioRxiv">
        <title>Chromosome-scale and haplotype-resolved genome assembly of a tetraploid potato cultivar.</title>
        <authorList>
            <person name="Sun H."/>
            <person name="Jiao W.-B."/>
            <person name="Krause K."/>
            <person name="Campoy J.A."/>
            <person name="Goel M."/>
            <person name="Folz-Donahue K."/>
            <person name="Kukat C."/>
            <person name="Huettel B."/>
            <person name="Schneeberger K."/>
        </authorList>
    </citation>
    <scope>NUCLEOTIDE SEQUENCE [LARGE SCALE GENOMIC DNA]</scope>
    <source>
        <strain evidence="1">SolTubOtavaFocal</strain>
        <tissue evidence="1">Leaves</tissue>
    </source>
</reference>
<keyword evidence="2" id="KW-1185">Reference proteome</keyword>
<evidence type="ECO:0000313" key="1">
    <source>
        <dbReference type="EMBL" id="KAH0777788.1"/>
    </source>
</evidence>
<evidence type="ECO:0000313" key="2">
    <source>
        <dbReference type="Proteomes" id="UP000826656"/>
    </source>
</evidence>
<dbReference type="Gene3D" id="3.40.50.150">
    <property type="entry name" value="Vaccinia Virus protein VP39"/>
    <property type="match status" value="1"/>
</dbReference>
<dbReference type="InterPro" id="IPR029063">
    <property type="entry name" value="SAM-dependent_MTases_sf"/>
</dbReference>
<accession>A0ABQ7WAL3</accession>
<dbReference type="EMBL" id="JAIVGD010000003">
    <property type="protein sequence ID" value="KAH0777788.1"/>
    <property type="molecule type" value="Genomic_DNA"/>
</dbReference>
<proteinExistence type="predicted"/>